<feature type="transmembrane region" description="Helical" evidence="1">
    <location>
        <begin position="255"/>
        <end position="273"/>
    </location>
</feature>
<feature type="transmembrane region" description="Helical" evidence="1">
    <location>
        <begin position="293"/>
        <end position="313"/>
    </location>
</feature>
<protein>
    <submittedName>
        <fullName evidence="3">Acyltransferase family protein</fullName>
    </submittedName>
</protein>
<proteinExistence type="predicted"/>
<feature type="transmembrane region" description="Helical" evidence="1">
    <location>
        <begin position="103"/>
        <end position="126"/>
    </location>
</feature>
<accession>A0A239PAR0</accession>
<feature type="domain" description="Acyltransferase 3" evidence="2">
    <location>
        <begin position="16"/>
        <end position="378"/>
    </location>
</feature>
<keyword evidence="3" id="KW-0012">Acyltransferase</keyword>
<dbReference type="Proteomes" id="UP000198362">
    <property type="component" value="Unassembled WGS sequence"/>
</dbReference>
<dbReference type="InterPro" id="IPR002656">
    <property type="entry name" value="Acyl_transf_3_dom"/>
</dbReference>
<keyword evidence="4" id="KW-1185">Reference proteome</keyword>
<evidence type="ECO:0000256" key="1">
    <source>
        <dbReference type="SAM" id="Phobius"/>
    </source>
</evidence>
<dbReference type="InterPro" id="IPR050623">
    <property type="entry name" value="Glucan_succinyl_AcylTrfase"/>
</dbReference>
<dbReference type="Pfam" id="PF01757">
    <property type="entry name" value="Acyl_transf_3"/>
    <property type="match status" value="1"/>
</dbReference>
<keyword evidence="1" id="KW-0472">Membrane</keyword>
<evidence type="ECO:0000313" key="3">
    <source>
        <dbReference type="EMBL" id="SNT63648.1"/>
    </source>
</evidence>
<reference evidence="3 4" key="1">
    <citation type="submission" date="2017-06" db="EMBL/GenBank/DDBJ databases">
        <authorList>
            <person name="Kim H.J."/>
            <person name="Triplett B.A."/>
        </authorList>
    </citation>
    <scope>NUCLEOTIDE SEQUENCE [LARGE SCALE GENOMIC DNA]</scope>
    <source>
        <strain evidence="3 4">CGMCC 4.5593</strain>
    </source>
</reference>
<keyword evidence="1" id="KW-1133">Transmembrane helix</keyword>
<keyword evidence="1" id="KW-0812">Transmembrane</keyword>
<dbReference type="PANTHER" id="PTHR36927:SF4">
    <property type="entry name" value="BLR5718 PROTEIN"/>
    <property type="match status" value="1"/>
</dbReference>
<sequence>MATMGSVTRVERLPHVDNLRAVMVAWIIGGHALLGYSAIGGWPYDEVQETTFHPKSELAMAVVVGPTALFVIGTFFFIAGLFAPAAMARKGPGKFASERLVRLGVPFLLFALLVWPLFMWFAYLAAGYKVSFWWEFTHRHPFLDSGPLWFAEILLYVSLAYAALVWARDRARADGRVDESDEGPTTLGGRQLVTLVAMVALASFMVRLWFPAQSKQVLDLHVWQWPQCVAMFGLGVAAARFGWAKRVPEGLRRGCGVAVITTVLALPVYAWTVGIGDLADDAGPYQGGWHWQALLLATVEAVLVVAGSVWVLGLAQDRLQGVSQLWRRCARGSFAAFVLQAPVLLTLAILLRPFDLPAEAKAIAVAGIGIPVCFWLAWKLIERTPVGRYL</sequence>
<evidence type="ECO:0000313" key="4">
    <source>
        <dbReference type="Proteomes" id="UP000198362"/>
    </source>
</evidence>
<dbReference type="AlphaFoldDB" id="A0A239PAR0"/>
<dbReference type="OrthoDB" id="7375713at2"/>
<name>A0A239PAR0_9ACTN</name>
<organism evidence="3 4">
    <name type="scientific">Asanoa hainanensis</name>
    <dbReference type="NCBI Taxonomy" id="560556"/>
    <lineage>
        <taxon>Bacteria</taxon>
        <taxon>Bacillati</taxon>
        <taxon>Actinomycetota</taxon>
        <taxon>Actinomycetes</taxon>
        <taxon>Micromonosporales</taxon>
        <taxon>Micromonosporaceae</taxon>
        <taxon>Asanoa</taxon>
    </lineage>
</organism>
<dbReference type="PANTHER" id="PTHR36927">
    <property type="entry name" value="BLR4337 PROTEIN"/>
    <property type="match status" value="1"/>
</dbReference>
<dbReference type="EMBL" id="FZPH01000015">
    <property type="protein sequence ID" value="SNT63648.1"/>
    <property type="molecule type" value="Genomic_DNA"/>
</dbReference>
<feature type="transmembrane region" description="Helical" evidence="1">
    <location>
        <begin position="59"/>
        <end position="82"/>
    </location>
</feature>
<evidence type="ECO:0000259" key="2">
    <source>
        <dbReference type="Pfam" id="PF01757"/>
    </source>
</evidence>
<feature type="transmembrane region" description="Helical" evidence="1">
    <location>
        <begin position="222"/>
        <end position="243"/>
    </location>
</feature>
<dbReference type="GO" id="GO:0016747">
    <property type="term" value="F:acyltransferase activity, transferring groups other than amino-acyl groups"/>
    <property type="evidence" value="ECO:0007669"/>
    <property type="project" value="InterPro"/>
</dbReference>
<feature type="transmembrane region" description="Helical" evidence="1">
    <location>
        <begin position="192"/>
        <end position="210"/>
    </location>
</feature>
<feature type="transmembrane region" description="Helical" evidence="1">
    <location>
        <begin position="21"/>
        <end position="39"/>
    </location>
</feature>
<keyword evidence="3" id="KW-0808">Transferase</keyword>
<feature type="transmembrane region" description="Helical" evidence="1">
    <location>
        <begin position="334"/>
        <end position="354"/>
    </location>
</feature>
<feature type="transmembrane region" description="Helical" evidence="1">
    <location>
        <begin position="146"/>
        <end position="167"/>
    </location>
</feature>
<feature type="transmembrane region" description="Helical" evidence="1">
    <location>
        <begin position="360"/>
        <end position="378"/>
    </location>
</feature>
<gene>
    <name evidence="3" type="ORF">SAMN05421812_115174</name>
</gene>